<name>A0A9D4ZAY6_ADICA</name>
<evidence type="ECO:0000259" key="5">
    <source>
        <dbReference type="Pfam" id="PF00091"/>
    </source>
</evidence>
<dbReference type="GO" id="GO:0007017">
    <property type="term" value="P:microtubule-based process"/>
    <property type="evidence" value="ECO:0007669"/>
    <property type="project" value="InterPro"/>
</dbReference>
<proteinExistence type="inferred from homology"/>
<dbReference type="InterPro" id="IPR003008">
    <property type="entry name" value="Tubulin_FtsZ_GTPase"/>
</dbReference>
<sequence length="121" mass="13557">MHEILHVQGQCGNQIGTKFWEVACREHGIDPTGSYSGDTDVRLERVNVYYNEASYGCYVPRPCSWIWRQQVLWTVFEQAPMGRSSTLITLSLASNPELATTGQGSLALSLNLPWELLLGKI</sequence>
<feature type="domain" description="Tubulin/FtsZ GTPase" evidence="5">
    <location>
        <begin position="6"/>
        <end position="61"/>
    </location>
</feature>
<keyword evidence="7" id="KW-1185">Reference proteome</keyword>
<dbReference type="AlphaFoldDB" id="A0A9D4ZAY6"/>
<dbReference type="PANTHER" id="PTHR36527:SF3">
    <property type="entry name" value="OS01G0282866 PROTEIN"/>
    <property type="match status" value="1"/>
</dbReference>
<dbReference type="Proteomes" id="UP000886520">
    <property type="component" value="Chromosome 18"/>
</dbReference>
<protein>
    <recommendedName>
        <fullName evidence="5">Tubulin/FtsZ GTPase domain-containing protein</fullName>
    </recommendedName>
</protein>
<keyword evidence="2" id="KW-0493">Microtubule</keyword>
<keyword evidence="4" id="KW-0342">GTP-binding</keyword>
<keyword evidence="3" id="KW-0547">Nucleotide-binding</keyword>
<dbReference type="Pfam" id="PF00091">
    <property type="entry name" value="Tubulin"/>
    <property type="match status" value="1"/>
</dbReference>
<dbReference type="GO" id="GO:0005874">
    <property type="term" value="C:microtubule"/>
    <property type="evidence" value="ECO:0007669"/>
    <property type="project" value="UniProtKB-KW"/>
</dbReference>
<dbReference type="Gene3D" id="3.40.50.1440">
    <property type="entry name" value="Tubulin/FtsZ, GTPase domain"/>
    <property type="match status" value="1"/>
</dbReference>
<dbReference type="EMBL" id="JABFUD020000018">
    <property type="protein sequence ID" value="KAI5066056.1"/>
    <property type="molecule type" value="Genomic_DNA"/>
</dbReference>
<dbReference type="InterPro" id="IPR036525">
    <property type="entry name" value="Tubulin/FtsZ_GTPase_sf"/>
</dbReference>
<dbReference type="PANTHER" id="PTHR36527">
    <property type="entry name" value="OS01G0282866 PROTEIN"/>
    <property type="match status" value="1"/>
</dbReference>
<evidence type="ECO:0000313" key="7">
    <source>
        <dbReference type="Proteomes" id="UP000886520"/>
    </source>
</evidence>
<dbReference type="PRINTS" id="PR01161">
    <property type="entry name" value="TUBULIN"/>
</dbReference>
<dbReference type="InterPro" id="IPR000217">
    <property type="entry name" value="Tubulin"/>
</dbReference>
<dbReference type="GO" id="GO:0005525">
    <property type="term" value="F:GTP binding"/>
    <property type="evidence" value="ECO:0007669"/>
    <property type="project" value="UniProtKB-KW"/>
</dbReference>
<evidence type="ECO:0000256" key="4">
    <source>
        <dbReference type="ARBA" id="ARBA00023134"/>
    </source>
</evidence>
<dbReference type="OrthoDB" id="1662883at2759"/>
<comment type="caution">
    <text evidence="6">The sequence shown here is derived from an EMBL/GenBank/DDBJ whole genome shotgun (WGS) entry which is preliminary data.</text>
</comment>
<accession>A0A9D4ZAY6</accession>
<dbReference type="SUPFAM" id="SSF52490">
    <property type="entry name" value="Tubulin nucleotide-binding domain-like"/>
    <property type="match status" value="1"/>
</dbReference>
<evidence type="ECO:0000256" key="1">
    <source>
        <dbReference type="ARBA" id="ARBA00009636"/>
    </source>
</evidence>
<comment type="similarity">
    <text evidence="1">Belongs to the tubulin family.</text>
</comment>
<evidence type="ECO:0000256" key="3">
    <source>
        <dbReference type="ARBA" id="ARBA00022741"/>
    </source>
</evidence>
<gene>
    <name evidence="6" type="ORF">GOP47_0018680</name>
</gene>
<organism evidence="6 7">
    <name type="scientific">Adiantum capillus-veneris</name>
    <name type="common">Maidenhair fern</name>
    <dbReference type="NCBI Taxonomy" id="13818"/>
    <lineage>
        <taxon>Eukaryota</taxon>
        <taxon>Viridiplantae</taxon>
        <taxon>Streptophyta</taxon>
        <taxon>Embryophyta</taxon>
        <taxon>Tracheophyta</taxon>
        <taxon>Polypodiopsida</taxon>
        <taxon>Polypodiidae</taxon>
        <taxon>Polypodiales</taxon>
        <taxon>Pteridineae</taxon>
        <taxon>Pteridaceae</taxon>
        <taxon>Vittarioideae</taxon>
        <taxon>Adiantum</taxon>
    </lineage>
</organism>
<evidence type="ECO:0000313" key="6">
    <source>
        <dbReference type="EMBL" id="KAI5066056.1"/>
    </source>
</evidence>
<reference evidence="6" key="1">
    <citation type="submission" date="2021-01" db="EMBL/GenBank/DDBJ databases">
        <title>Adiantum capillus-veneris genome.</title>
        <authorList>
            <person name="Fang Y."/>
            <person name="Liao Q."/>
        </authorList>
    </citation>
    <scope>NUCLEOTIDE SEQUENCE</scope>
    <source>
        <strain evidence="6">H3</strain>
        <tissue evidence="6">Leaf</tissue>
    </source>
</reference>
<evidence type="ECO:0000256" key="2">
    <source>
        <dbReference type="ARBA" id="ARBA00022701"/>
    </source>
</evidence>